<dbReference type="PANTHER" id="PTHR43652">
    <property type="entry name" value="BASIC AMINO ACID ANTIPORTER YFCC-RELATED"/>
    <property type="match status" value="1"/>
</dbReference>
<dbReference type="OrthoDB" id="9809303at2"/>
<keyword evidence="2" id="KW-0813">Transport</keyword>
<dbReference type="EMBL" id="QEXO01000004">
    <property type="protein sequence ID" value="PWE13273.1"/>
    <property type="molecule type" value="Genomic_DNA"/>
</dbReference>
<dbReference type="GO" id="GO:0008324">
    <property type="term" value="F:monoatomic cation transmembrane transporter activity"/>
    <property type="evidence" value="ECO:0007669"/>
    <property type="project" value="InterPro"/>
</dbReference>
<evidence type="ECO:0000259" key="8">
    <source>
        <dbReference type="PROSITE" id="PS51202"/>
    </source>
</evidence>
<reference evidence="9 11" key="1">
    <citation type="submission" date="2018-05" db="EMBL/GenBank/DDBJ databases">
        <title>Genome Sequence of an Efficient Indole-Degrading Bacterium, Alcaligenes sp.YBY.</title>
        <authorList>
            <person name="Yang B."/>
        </authorList>
    </citation>
    <scope>NUCLEOTIDE SEQUENCE [LARGE SCALE GENOMIC DNA]</scope>
    <source>
        <strain evidence="9 11">YBY</strain>
    </source>
</reference>
<feature type="transmembrane region" description="Helical" evidence="7">
    <location>
        <begin position="135"/>
        <end position="159"/>
    </location>
</feature>
<dbReference type="PROSITE" id="PS01271">
    <property type="entry name" value="NA_SULFATE"/>
    <property type="match status" value="1"/>
</dbReference>
<feature type="transmembrane region" description="Helical" evidence="7">
    <location>
        <begin position="179"/>
        <end position="199"/>
    </location>
</feature>
<evidence type="ECO:0000313" key="9">
    <source>
        <dbReference type="EMBL" id="PWE13273.1"/>
    </source>
</evidence>
<feature type="transmembrane region" description="Helical" evidence="7">
    <location>
        <begin position="90"/>
        <end position="123"/>
    </location>
</feature>
<dbReference type="Gene3D" id="3.30.70.1450">
    <property type="entry name" value="Regulator of K+ conductance, C-terminal domain"/>
    <property type="match status" value="2"/>
</dbReference>
<dbReference type="Pfam" id="PF03600">
    <property type="entry name" value="CitMHS"/>
    <property type="match status" value="1"/>
</dbReference>
<evidence type="ECO:0000256" key="1">
    <source>
        <dbReference type="ARBA" id="ARBA00004141"/>
    </source>
</evidence>
<sequence length="591" mass="63189">MTTEIAVVLGLALVAIVLFATEKLRIDAIALLVLSTLTILGLVTPEQAVGGFSNPATVTVAAMFVLAAGLQNSGALSGIGDLLGKARSPVQFLLLLFLVLAVIAPFVNNTAVVAVFIPIVLAASARIGMSASKALIPLSYVSQMAGVCTLVGTSTNLLVNAIARDMGHPGFTMFEFTTLGVICMAVGCLYLLTVGRWLLPDARGGELVEQYELGKYITELRVMPDSSLIGQSVGDAKLGEQYGVFVLELLRGDTKVWGPREQKIEQDDVLLARGDWTKLDELRKEAGLEVDPQFKLEQQSFEQVDQVLTEVMIAPRSRISGRTLGSLGAGWHKNATVLGIHRRGQVLREQLRAVRLRVGDILLMLTPASEAADLRADGNIIVLSEREAEKEMGWRAPFSLVTMALVILVPALGWVPISITSLVGAVAMTLAGCLKADDVYDAIDWRIIILMAGLLPLGLAMSETGAAQFLVENTVGLVKSFGPLTVLAVVYLMALILTEFMSNAAAAVLLTPIGMSTAKMMGVDPTPFLIAVTFAASTSFATPVGYQTNTMVYGAGGYRFIDFLKVGLPLNLIFWVLGVLLIPVFWPFNPV</sequence>
<dbReference type="PANTHER" id="PTHR43652:SF2">
    <property type="entry name" value="BASIC AMINO ACID ANTIPORTER YFCC-RELATED"/>
    <property type="match status" value="1"/>
</dbReference>
<dbReference type="PROSITE" id="PS51202">
    <property type="entry name" value="RCK_C"/>
    <property type="match status" value="2"/>
</dbReference>
<evidence type="ECO:0000256" key="7">
    <source>
        <dbReference type="SAM" id="Phobius"/>
    </source>
</evidence>
<evidence type="ECO:0000256" key="5">
    <source>
        <dbReference type="ARBA" id="ARBA00022989"/>
    </source>
</evidence>
<reference evidence="10 12" key="3">
    <citation type="submission" date="2022-05" db="EMBL/GenBank/DDBJ databases">
        <title>Complete sequence of strain NY11312.</title>
        <authorList>
            <person name="Zhou D."/>
        </authorList>
    </citation>
    <scope>NUCLEOTIDE SEQUENCE [LARGE SCALE GENOMIC DNA]</scope>
    <source>
        <strain evidence="10 12">NY11312</strain>
    </source>
</reference>
<dbReference type="InterPro" id="IPR051679">
    <property type="entry name" value="DASS-Related_Transporters"/>
</dbReference>
<keyword evidence="12" id="KW-1185">Reference proteome</keyword>
<organism evidence="9 11">
    <name type="scientific">Alcaligenes faecalis</name>
    <dbReference type="NCBI Taxonomy" id="511"/>
    <lineage>
        <taxon>Bacteria</taxon>
        <taxon>Pseudomonadati</taxon>
        <taxon>Pseudomonadota</taxon>
        <taxon>Betaproteobacteria</taxon>
        <taxon>Burkholderiales</taxon>
        <taxon>Alcaligenaceae</taxon>
        <taxon>Alcaligenes</taxon>
    </lineage>
</organism>
<feature type="domain" description="RCK C-terminal" evidence="8">
    <location>
        <begin position="205"/>
        <end position="288"/>
    </location>
</feature>
<feature type="transmembrane region" description="Helical" evidence="7">
    <location>
        <begin position="528"/>
        <end position="546"/>
    </location>
</feature>
<evidence type="ECO:0000256" key="4">
    <source>
        <dbReference type="ARBA" id="ARBA00022737"/>
    </source>
</evidence>
<evidence type="ECO:0000313" key="11">
    <source>
        <dbReference type="Proteomes" id="UP000245216"/>
    </source>
</evidence>
<keyword evidence="3 7" id="KW-0812">Transmembrane</keyword>
<gene>
    <name evidence="9" type="ORF">DF183_15760</name>
    <name evidence="10" type="ORF">M2J83_08410</name>
</gene>
<evidence type="ECO:0000313" key="12">
    <source>
        <dbReference type="Proteomes" id="UP001211866"/>
    </source>
</evidence>
<evidence type="ECO:0000256" key="2">
    <source>
        <dbReference type="ARBA" id="ARBA00022448"/>
    </source>
</evidence>
<comment type="subcellular location">
    <subcellularLocation>
        <location evidence="1">Membrane</location>
        <topology evidence="1">Multi-pass membrane protein</topology>
    </subcellularLocation>
</comment>
<feature type="transmembrane region" description="Helical" evidence="7">
    <location>
        <begin position="29"/>
        <end position="45"/>
    </location>
</feature>
<dbReference type="InterPro" id="IPR006037">
    <property type="entry name" value="RCK_C"/>
</dbReference>
<evidence type="ECO:0000313" key="10">
    <source>
        <dbReference type="EMBL" id="WBM39822.1"/>
    </source>
</evidence>
<keyword evidence="6 7" id="KW-0472">Membrane</keyword>
<accession>A0A2U2BGY2</accession>
<dbReference type="RefSeq" id="WP_042487809.1">
    <property type="nucleotide sequence ID" value="NZ_CP033861.1"/>
</dbReference>
<keyword evidence="5 7" id="KW-1133">Transmembrane helix</keyword>
<dbReference type="InterPro" id="IPR031312">
    <property type="entry name" value="Na/sul_symport_CS"/>
</dbReference>
<dbReference type="SUPFAM" id="SSF116726">
    <property type="entry name" value="TrkA C-terminal domain-like"/>
    <property type="match status" value="2"/>
</dbReference>
<dbReference type="Proteomes" id="UP001211866">
    <property type="component" value="Chromosome"/>
</dbReference>
<keyword evidence="4" id="KW-0677">Repeat</keyword>
<proteinExistence type="predicted"/>
<dbReference type="AlphaFoldDB" id="A0A2U2BGY2"/>
<dbReference type="Pfam" id="PF02080">
    <property type="entry name" value="TrkA_C"/>
    <property type="match status" value="2"/>
</dbReference>
<dbReference type="InterPro" id="IPR036721">
    <property type="entry name" value="RCK_C_sf"/>
</dbReference>
<evidence type="ECO:0000256" key="3">
    <source>
        <dbReference type="ARBA" id="ARBA00022692"/>
    </source>
</evidence>
<dbReference type="EMBL" id="CP096916">
    <property type="protein sequence ID" value="WBM39822.1"/>
    <property type="molecule type" value="Genomic_DNA"/>
</dbReference>
<dbReference type="GO" id="GO:0005886">
    <property type="term" value="C:plasma membrane"/>
    <property type="evidence" value="ECO:0007669"/>
    <property type="project" value="TreeGrafter"/>
</dbReference>
<protein>
    <submittedName>
        <fullName evidence="9">SLC13 family permease</fullName>
    </submittedName>
</protein>
<feature type="domain" description="RCK C-terminal" evidence="8">
    <location>
        <begin position="296"/>
        <end position="380"/>
    </location>
</feature>
<dbReference type="Proteomes" id="UP000245216">
    <property type="component" value="Unassembled WGS sequence"/>
</dbReference>
<name>A0A2U2BGY2_ALCFA</name>
<reference evidence="9 11" key="2">
    <citation type="submission" date="2018-05" db="EMBL/GenBank/DDBJ databases">
        <authorList>
            <person name="Lanie J.A."/>
            <person name="Ng W.-L."/>
            <person name="Kazmierczak K.M."/>
            <person name="Andrzejewski T.M."/>
            <person name="Davidsen T.M."/>
            <person name="Wayne K.J."/>
            <person name="Tettelin H."/>
            <person name="Glass J.I."/>
            <person name="Rusch D."/>
            <person name="Podicherti R."/>
            <person name="Tsui H.-C.T."/>
            <person name="Winkler M.E."/>
        </authorList>
    </citation>
    <scope>NUCLEOTIDE SEQUENCE [LARGE SCALE GENOMIC DNA]</scope>
    <source>
        <strain evidence="9 11">YBY</strain>
    </source>
</reference>
<dbReference type="GO" id="GO:0006813">
    <property type="term" value="P:potassium ion transport"/>
    <property type="evidence" value="ECO:0007669"/>
    <property type="project" value="InterPro"/>
</dbReference>
<feature type="transmembrane region" description="Helical" evidence="7">
    <location>
        <begin position="400"/>
        <end position="427"/>
    </location>
</feature>
<feature type="transmembrane region" description="Helical" evidence="7">
    <location>
        <begin position="483"/>
        <end position="508"/>
    </location>
</feature>
<feature type="transmembrane region" description="Helical" evidence="7">
    <location>
        <begin position="566"/>
        <end position="586"/>
    </location>
</feature>
<dbReference type="STRING" id="511.UZ73_16845"/>
<dbReference type="InterPro" id="IPR004680">
    <property type="entry name" value="Cit_transptr-like_dom"/>
</dbReference>
<feature type="transmembrane region" description="Helical" evidence="7">
    <location>
        <begin position="447"/>
        <end position="471"/>
    </location>
</feature>
<evidence type="ECO:0000256" key="6">
    <source>
        <dbReference type="ARBA" id="ARBA00023136"/>
    </source>
</evidence>